<evidence type="ECO:0000313" key="3">
    <source>
        <dbReference type="Proteomes" id="UP001380365"/>
    </source>
</evidence>
<name>A0ABU8Q5V3_9SPHN</name>
<keyword evidence="1" id="KW-0472">Membrane</keyword>
<keyword evidence="3" id="KW-1185">Reference proteome</keyword>
<sequence length="112" mass="11868">MIVLPGIFSDAHPAPAGDTTICCYAVLEAPFKPGLSRADGSKRPLWDVSPALSEWMLKRVTLLSQFGLGIGFIRYGVDGPGCVGGWLIVLVSLMLLTLSILNDSKRPIAAVG</sequence>
<keyword evidence="1" id="KW-0812">Transmembrane</keyword>
<comment type="caution">
    <text evidence="2">The sequence shown here is derived from an EMBL/GenBank/DDBJ whole genome shotgun (WGS) entry which is preliminary data.</text>
</comment>
<gene>
    <name evidence="2" type="ORF">WH159_10980</name>
</gene>
<dbReference type="RefSeq" id="WP_132884628.1">
    <property type="nucleotide sequence ID" value="NZ_JBBGZA010000001.1"/>
</dbReference>
<proteinExistence type="predicted"/>
<evidence type="ECO:0000313" key="2">
    <source>
        <dbReference type="EMBL" id="MEJ5095056.1"/>
    </source>
</evidence>
<keyword evidence="1" id="KW-1133">Transmembrane helix</keyword>
<accession>A0ABU8Q5V3</accession>
<protein>
    <submittedName>
        <fullName evidence="2">Uncharacterized protein</fullName>
    </submittedName>
</protein>
<evidence type="ECO:0000256" key="1">
    <source>
        <dbReference type="SAM" id="Phobius"/>
    </source>
</evidence>
<feature type="transmembrane region" description="Helical" evidence="1">
    <location>
        <begin position="83"/>
        <end position="101"/>
    </location>
</feature>
<organism evidence="2 3">
    <name type="scientific">Sphingomonas molluscorum</name>
    <dbReference type="NCBI Taxonomy" id="418184"/>
    <lineage>
        <taxon>Bacteria</taxon>
        <taxon>Pseudomonadati</taxon>
        <taxon>Pseudomonadota</taxon>
        <taxon>Alphaproteobacteria</taxon>
        <taxon>Sphingomonadales</taxon>
        <taxon>Sphingomonadaceae</taxon>
        <taxon>Sphingomonas</taxon>
    </lineage>
</organism>
<dbReference type="EMBL" id="JBBGZA010000001">
    <property type="protein sequence ID" value="MEJ5095056.1"/>
    <property type="molecule type" value="Genomic_DNA"/>
</dbReference>
<dbReference type="Proteomes" id="UP001380365">
    <property type="component" value="Unassembled WGS sequence"/>
</dbReference>
<reference evidence="2 3" key="1">
    <citation type="submission" date="2023-12" db="EMBL/GenBank/DDBJ databases">
        <title>Gut-associated functions are favored during microbiome assembly across C. elegans life.</title>
        <authorList>
            <person name="Zimmermann J."/>
        </authorList>
    </citation>
    <scope>NUCLEOTIDE SEQUENCE [LARGE SCALE GENOMIC DNA]</scope>
    <source>
        <strain evidence="2 3">JUb134</strain>
    </source>
</reference>